<evidence type="ECO:0000256" key="1">
    <source>
        <dbReference type="SAM" id="Coils"/>
    </source>
</evidence>
<dbReference type="InParanoid" id="A0A1S3GUQ5"/>
<dbReference type="AlphaFoldDB" id="A0A1S3GUQ5"/>
<reference evidence="3" key="1">
    <citation type="submission" date="2025-08" db="UniProtKB">
        <authorList>
            <consortium name="RefSeq"/>
        </authorList>
    </citation>
    <scope>IDENTIFICATION</scope>
    <source>
        <tissue evidence="3">Kidney</tissue>
    </source>
</reference>
<dbReference type="RefSeq" id="XP_012892536.1">
    <property type="nucleotide sequence ID" value="XM_013037082.1"/>
</dbReference>
<organism evidence="2 3">
    <name type="scientific">Dipodomys ordii</name>
    <name type="common">Ord's kangaroo rat</name>
    <dbReference type="NCBI Taxonomy" id="10020"/>
    <lineage>
        <taxon>Eukaryota</taxon>
        <taxon>Metazoa</taxon>
        <taxon>Chordata</taxon>
        <taxon>Craniata</taxon>
        <taxon>Vertebrata</taxon>
        <taxon>Euteleostomi</taxon>
        <taxon>Mammalia</taxon>
        <taxon>Eutheria</taxon>
        <taxon>Euarchontoglires</taxon>
        <taxon>Glires</taxon>
        <taxon>Rodentia</taxon>
        <taxon>Castorimorpha</taxon>
        <taxon>Heteromyidae</taxon>
        <taxon>Dipodomyinae</taxon>
        <taxon>Dipodomys</taxon>
    </lineage>
</organism>
<dbReference type="Proteomes" id="UP000081671">
    <property type="component" value="Unplaced"/>
</dbReference>
<dbReference type="KEGG" id="dord:106002163"/>
<feature type="non-terminal residue" evidence="3">
    <location>
        <position position="1"/>
    </location>
</feature>
<keyword evidence="2" id="KW-1185">Reference proteome</keyword>
<gene>
    <name evidence="3" type="primary">LOC106002163</name>
</gene>
<dbReference type="GeneID" id="106002163"/>
<evidence type="ECO:0000313" key="3">
    <source>
        <dbReference type="RefSeq" id="XP_012892536.1"/>
    </source>
</evidence>
<feature type="coiled-coil region" evidence="1">
    <location>
        <begin position="3"/>
        <end position="37"/>
    </location>
</feature>
<evidence type="ECO:0000313" key="2">
    <source>
        <dbReference type="Proteomes" id="UP000081671"/>
    </source>
</evidence>
<accession>A0A1S3GUQ5</accession>
<name>A0A1S3GUQ5_DIPOR</name>
<sequence>EQMSALQVKLDEEEHKNLKLQQQVDKLEHHSAQMQELFSSERTTWAQQQHDHLSHLNILGKQLQDTQTKNDCKCEQPGIL</sequence>
<proteinExistence type="predicted"/>
<protein>
    <submittedName>
        <fullName evidence="3">Kinesin-like protein KIF15</fullName>
    </submittedName>
</protein>
<keyword evidence="1" id="KW-0175">Coiled coil</keyword>